<evidence type="ECO:0000313" key="4">
    <source>
        <dbReference type="EMBL" id="TDS80829.1"/>
    </source>
</evidence>
<dbReference type="PANTHER" id="PTHR43877:SF2">
    <property type="entry name" value="AMINOALKYLPHOSPHONATE N-ACETYLTRANSFERASE-RELATED"/>
    <property type="match status" value="1"/>
</dbReference>
<dbReference type="GO" id="GO:0005840">
    <property type="term" value="C:ribosome"/>
    <property type="evidence" value="ECO:0007669"/>
    <property type="project" value="UniProtKB-KW"/>
</dbReference>
<dbReference type="Proteomes" id="UP000295344">
    <property type="component" value="Unassembled WGS sequence"/>
</dbReference>
<dbReference type="InterPro" id="IPR050832">
    <property type="entry name" value="Bact_Acetyltransf"/>
</dbReference>
<keyword evidence="4" id="KW-0687">Ribonucleoprotein</keyword>
<dbReference type="SUPFAM" id="SSF55729">
    <property type="entry name" value="Acyl-CoA N-acyltransferases (Nat)"/>
    <property type="match status" value="1"/>
</dbReference>
<gene>
    <name evidence="4" type="ORF">CLV52_1399</name>
</gene>
<feature type="domain" description="N-acetyltransferase" evidence="3">
    <location>
        <begin position="2"/>
        <end position="146"/>
    </location>
</feature>
<evidence type="ECO:0000313" key="5">
    <source>
        <dbReference type="Proteomes" id="UP000295344"/>
    </source>
</evidence>
<dbReference type="AlphaFoldDB" id="A0A4R7FT09"/>
<dbReference type="OrthoDB" id="9805924at2"/>
<dbReference type="Gene3D" id="3.40.630.30">
    <property type="match status" value="1"/>
</dbReference>
<dbReference type="PROSITE" id="PS51186">
    <property type="entry name" value="GNAT"/>
    <property type="match status" value="1"/>
</dbReference>
<dbReference type="InterPro" id="IPR000182">
    <property type="entry name" value="GNAT_dom"/>
</dbReference>
<organism evidence="4 5">
    <name type="scientific">Amnibacterium kyonggiense</name>
    <dbReference type="NCBI Taxonomy" id="595671"/>
    <lineage>
        <taxon>Bacteria</taxon>
        <taxon>Bacillati</taxon>
        <taxon>Actinomycetota</taxon>
        <taxon>Actinomycetes</taxon>
        <taxon>Micrococcales</taxon>
        <taxon>Microbacteriaceae</taxon>
        <taxon>Amnibacterium</taxon>
    </lineage>
</organism>
<dbReference type="EMBL" id="SOAM01000001">
    <property type="protein sequence ID" value="TDS80829.1"/>
    <property type="molecule type" value="Genomic_DNA"/>
</dbReference>
<protein>
    <submittedName>
        <fullName evidence="4">Ribosomal protein S18 acetylase RimI-like enzyme</fullName>
    </submittedName>
</protein>
<dbReference type="PANTHER" id="PTHR43877">
    <property type="entry name" value="AMINOALKYLPHOSPHONATE N-ACETYLTRANSFERASE-RELATED-RELATED"/>
    <property type="match status" value="1"/>
</dbReference>
<dbReference type="GO" id="GO:0016747">
    <property type="term" value="F:acyltransferase activity, transferring groups other than amino-acyl groups"/>
    <property type="evidence" value="ECO:0007669"/>
    <property type="project" value="InterPro"/>
</dbReference>
<proteinExistence type="predicted"/>
<keyword evidence="1" id="KW-0808">Transferase</keyword>
<keyword evidence="2" id="KW-0012">Acyltransferase</keyword>
<accession>A0A4R7FT09</accession>
<evidence type="ECO:0000259" key="3">
    <source>
        <dbReference type="PROSITE" id="PS51186"/>
    </source>
</evidence>
<dbReference type="InterPro" id="IPR016181">
    <property type="entry name" value="Acyl_CoA_acyltransferase"/>
</dbReference>
<reference evidence="4 5" key="1">
    <citation type="submission" date="2019-03" db="EMBL/GenBank/DDBJ databases">
        <title>Genomic Encyclopedia of Archaeal and Bacterial Type Strains, Phase II (KMG-II): from individual species to whole genera.</title>
        <authorList>
            <person name="Goeker M."/>
        </authorList>
    </citation>
    <scope>NUCLEOTIDE SEQUENCE [LARGE SCALE GENOMIC DNA]</scope>
    <source>
        <strain evidence="4 5">DSM 24782</strain>
    </source>
</reference>
<sequence length="146" mass="15966">MTSIAPIAAADRDEWLPLWRAYLVFYESTLPDEVTDDVFARLVEGRELHGAIARDDAGAAVGLVHWLLHPSTWTTTSYCYLEDLFVAPGARGGGTGRALVAHVRDQAEAAGAAKVYWLTQQGNATARALYDRVATSTGFVHYEIEL</sequence>
<evidence type="ECO:0000256" key="1">
    <source>
        <dbReference type="ARBA" id="ARBA00022679"/>
    </source>
</evidence>
<keyword evidence="4" id="KW-0689">Ribosomal protein</keyword>
<comment type="caution">
    <text evidence="4">The sequence shown here is derived from an EMBL/GenBank/DDBJ whole genome shotgun (WGS) entry which is preliminary data.</text>
</comment>
<name>A0A4R7FT09_9MICO</name>
<evidence type="ECO:0000256" key="2">
    <source>
        <dbReference type="ARBA" id="ARBA00023315"/>
    </source>
</evidence>
<dbReference type="Pfam" id="PF00583">
    <property type="entry name" value="Acetyltransf_1"/>
    <property type="match status" value="1"/>
</dbReference>
<keyword evidence="5" id="KW-1185">Reference proteome</keyword>
<dbReference type="RefSeq" id="WP_133765496.1">
    <property type="nucleotide sequence ID" value="NZ_BAAARP010000001.1"/>
</dbReference>